<reference evidence="2" key="1">
    <citation type="submission" date="2008-10" db="EMBL/GenBank/DDBJ databases">
        <authorList>
            <person name="Molnar K."/>
        </authorList>
    </citation>
    <scope>NUCLEOTIDE SEQUENCE [LARGE SCALE GENOMIC DNA]</scope>
    <source>
        <strain evidence="2">NRRL 15998</strain>
    </source>
</reference>
<dbReference type="EMBL" id="DS999644">
    <property type="protein sequence ID" value="EFE78819.2"/>
    <property type="molecule type" value="Genomic_DNA"/>
</dbReference>
<dbReference type="InterPro" id="IPR011990">
    <property type="entry name" value="TPR-like_helical_dom_sf"/>
</dbReference>
<dbReference type="AlphaFoldDB" id="D6AE45"/>
<dbReference type="Gene3D" id="1.25.40.10">
    <property type="entry name" value="Tetratricopeptide repeat domain"/>
    <property type="match status" value="1"/>
</dbReference>
<dbReference type="PANTHER" id="PTHR47691:SF3">
    <property type="entry name" value="HTH-TYPE TRANSCRIPTIONAL REGULATOR RV0890C-RELATED"/>
    <property type="match status" value="1"/>
</dbReference>
<gene>
    <name evidence="1" type="ORF">SSGG_06187</name>
</gene>
<dbReference type="InterPro" id="IPR027417">
    <property type="entry name" value="P-loop_NTPase"/>
</dbReference>
<evidence type="ECO:0000313" key="1">
    <source>
        <dbReference type="EMBL" id="EFE78819.2"/>
    </source>
</evidence>
<dbReference type="SUPFAM" id="SSF48452">
    <property type="entry name" value="TPR-like"/>
    <property type="match status" value="1"/>
</dbReference>
<evidence type="ECO:0000313" key="2">
    <source>
        <dbReference type="Proteomes" id="UP000003986"/>
    </source>
</evidence>
<organism evidence="1 2">
    <name type="scientific">Streptomyces filamentosus NRRL 15998</name>
    <dbReference type="NCBI Taxonomy" id="457431"/>
    <lineage>
        <taxon>Bacteria</taxon>
        <taxon>Bacillati</taxon>
        <taxon>Actinomycetota</taxon>
        <taxon>Actinomycetes</taxon>
        <taxon>Kitasatosporales</taxon>
        <taxon>Streptomycetaceae</taxon>
        <taxon>Streptomyces</taxon>
    </lineage>
</organism>
<accession>D6AE45</accession>
<dbReference type="PANTHER" id="PTHR47691">
    <property type="entry name" value="REGULATOR-RELATED"/>
    <property type="match status" value="1"/>
</dbReference>
<dbReference type="Proteomes" id="UP000003986">
    <property type="component" value="Unassembled WGS sequence"/>
</dbReference>
<protein>
    <submittedName>
        <fullName evidence="1">Predicted protein</fullName>
    </submittedName>
</protein>
<sequence>MPDGVEHGEAVAHDPYGVSFPFQIAAYELGLLLVVLGDHDVCAHAPDRRAAGLQCEAGAGFRSTEAGKGTGAFTRARVSHRWKETGLSSLGTDGGGTAHNAAYNTVSGDAVIVGPVLMAQQIEGIQLPTPPPDVPPSQGPMPSRVFVDRTKERADLLDAALSLTAEPEPGVVLVVGVGGVGKTQLVAQAVRRELHQLFPDGQLHVDLADHRRDGAVDLAAVLGEFLRALKVHKDYVPAGLAERTALFRSVAAGLRLLVKVDDVQHAPEARALVPPRGLLVATGRRVLPSLLMDGAVLIDVAPLDETAGTQLVRRWHADADEGTAADVVRLCAGHPLALRAALEWLAARPQLTLDDVVRDLTAGRYGTGDDNGVREVMAVAMGAGGGTGEGGVGEAVDAVLDSVVAGVAGHTRHLYDLLGVLPGTTATADLLTAAGATRVDEGLGELLSCRLAVLVESSDRPHRYRLHDVVRAHARLRARALPEERRRAVLRLVVDFYADAAAHGDALVLGDRFRIQPPPGRPLSGLGVRGPLFTGRAEALEWLDAERVNLRSAIRVAADERWYEAVWRLCESLWALYHSRKHLADCVESGFLGIEAAQHEARPDVEIRMRNQVARAAYELGDLDRAESQLDAAVDLLGLVGDPRLTGVVQESRGLIALARGRSEESPGAAHRRAEEARQLFEHALAANRAVPDPHGIVVQSYNVAQALVAGERWADALDVLDEAAETARATGDEPMLPRIDLVRARAFAGAGSLDRAVAAAGAAADAAAGLKQFAKLDQALELLTALADRVEDRPLQAACEEKLSALRRTMGLRPPAAPTA</sequence>
<proteinExistence type="predicted"/>
<reference evidence="2" key="2">
    <citation type="submission" date="2008-12" db="EMBL/GenBank/DDBJ databases">
        <title>Annotation of Streptomyces roseosporus strain NRRL 15998.</title>
        <authorList>
            <consortium name="The Broad Institute Genome Sequencing Platform"/>
            <consortium name="Broad Institute Microbial Sequencing Center"/>
            <person name="Fischbach M."/>
            <person name="Ward D."/>
            <person name="Young S."/>
            <person name="Kodira C.D."/>
            <person name="Zeng Q."/>
            <person name="Koehrsen M."/>
            <person name="Godfrey P."/>
            <person name="Alvarado L."/>
            <person name="Berlin A.M."/>
            <person name="Borenstein D."/>
            <person name="Chen Z."/>
            <person name="Engels R."/>
            <person name="Freedman E."/>
            <person name="Gellesch M."/>
            <person name="Goldberg J."/>
            <person name="Griggs A."/>
            <person name="Gujja S."/>
            <person name="Heiman D.I."/>
            <person name="Hepburn T.A."/>
            <person name="Howarth C."/>
            <person name="Jen D."/>
            <person name="Larson L."/>
            <person name="Lewis B."/>
            <person name="Mehta T."/>
            <person name="Park D."/>
            <person name="Pearson M."/>
            <person name="Roberts A."/>
            <person name="Saif S."/>
            <person name="Shea T.D."/>
            <person name="Shenoy N."/>
            <person name="Sisk P."/>
            <person name="Stolte C."/>
            <person name="Sykes S.N."/>
            <person name="Walk T."/>
            <person name="White J."/>
            <person name="Yandava C."/>
            <person name="Straight P."/>
            <person name="Clardy J."/>
            <person name="Hung D."/>
            <person name="Kolter R."/>
            <person name="Mekalanos J."/>
            <person name="Walker S."/>
            <person name="Walsh C.T."/>
            <person name="Wieland B.L.C."/>
            <person name="Ilzarbe M."/>
            <person name="Galagan J."/>
            <person name="Nusbaum C."/>
            <person name="Birren B."/>
        </authorList>
    </citation>
    <scope>NUCLEOTIDE SEQUENCE [LARGE SCALE GENOMIC DNA]</scope>
    <source>
        <strain evidence="2">NRRL 15998</strain>
    </source>
</reference>
<name>D6AE45_STRFL</name>
<dbReference type="PRINTS" id="PR00364">
    <property type="entry name" value="DISEASERSIST"/>
</dbReference>
<dbReference type="Gene3D" id="3.40.50.300">
    <property type="entry name" value="P-loop containing nucleotide triphosphate hydrolases"/>
    <property type="match status" value="1"/>
</dbReference>
<dbReference type="SUPFAM" id="SSF52540">
    <property type="entry name" value="P-loop containing nucleoside triphosphate hydrolases"/>
    <property type="match status" value="1"/>
</dbReference>